<keyword evidence="1" id="KW-0704">Schiff base</keyword>
<dbReference type="GO" id="GO:0005975">
    <property type="term" value="P:carbohydrate metabolic process"/>
    <property type="evidence" value="ECO:0007669"/>
    <property type="project" value="InterPro"/>
</dbReference>
<dbReference type="InterPro" id="IPR018225">
    <property type="entry name" value="Transaldolase_AS"/>
</dbReference>
<gene>
    <name evidence="2" type="ORF">E5334_00515</name>
</gene>
<comment type="caution">
    <text evidence="2">The sequence shown here is derived from an EMBL/GenBank/DDBJ whole genome shotgun (WGS) entry which is preliminary data.</text>
</comment>
<dbReference type="InterPro" id="IPR013785">
    <property type="entry name" value="Aldolase_TIM"/>
</dbReference>
<dbReference type="EMBL" id="SRYE01000001">
    <property type="protein sequence ID" value="TGY63039.1"/>
    <property type="molecule type" value="Genomic_DNA"/>
</dbReference>
<dbReference type="Pfam" id="PF00923">
    <property type="entry name" value="TAL_FSA"/>
    <property type="match status" value="1"/>
</dbReference>
<dbReference type="RefSeq" id="WP_136011664.1">
    <property type="nucleotide sequence ID" value="NZ_SRYE01000001.1"/>
</dbReference>
<dbReference type="PANTHER" id="PTHR10683:SF28">
    <property type="entry name" value="TRANSALDOLASE C"/>
    <property type="match status" value="1"/>
</dbReference>
<name>A0A4S2F273_9ACTN</name>
<dbReference type="AlphaFoldDB" id="A0A4S2F273"/>
<evidence type="ECO:0000313" key="2">
    <source>
        <dbReference type="EMBL" id="TGY63039.1"/>
    </source>
</evidence>
<dbReference type="PROSITE" id="PS01054">
    <property type="entry name" value="TRANSALDOLASE_1"/>
    <property type="match status" value="1"/>
</dbReference>
<organism evidence="2 3">
    <name type="scientific">Muricaecibacterium torontonense</name>
    <dbReference type="NCBI Taxonomy" id="3032871"/>
    <lineage>
        <taxon>Bacteria</taxon>
        <taxon>Bacillati</taxon>
        <taxon>Actinomycetota</taxon>
        <taxon>Coriobacteriia</taxon>
        <taxon>Coriobacteriales</taxon>
        <taxon>Atopobiaceae</taxon>
        <taxon>Muricaecibacterium</taxon>
    </lineage>
</organism>
<evidence type="ECO:0000313" key="3">
    <source>
        <dbReference type="Proteomes" id="UP000310263"/>
    </source>
</evidence>
<evidence type="ECO:0000256" key="1">
    <source>
        <dbReference type="ARBA" id="ARBA00023270"/>
    </source>
</evidence>
<accession>A0A4S2F273</accession>
<dbReference type="InterPro" id="IPR001585">
    <property type="entry name" value="TAL/FSA"/>
</dbReference>
<protein>
    <submittedName>
        <fullName evidence="2">Fructose-6-phosphate aldolase</fullName>
    </submittedName>
</protein>
<sequence>MELILDTADIDEIKKLGAMLSVDGVTTNPTIIAQSGKTFDEVRDSLFALLEPEQKVFFQVISTDYEGIMEEARYIASLREDNIFAKIPATHEGLRAVKDCVAEGIHVLCTAISSASQGFMAAKNGADYLAIYINRMSNQGDGIEETVLLQTMLDTAELSTKVMGASLKNAWQINQLIAHGIDAVTLPVPLVYSMIDQPGTIAARDVFNDNWEHAFGRRSLR</sequence>
<proteinExistence type="predicted"/>
<dbReference type="Gene3D" id="3.20.20.70">
    <property type="entry name" value="Aldolase class I"/>
    <property type="match status" value="1"/>
</dbReference>
<dbReference type="PANTHER" id="PTHR10683">
    <property type="entry name" value="TRANSALDOLASE"/>
    <property type="match status" value="1"/>
</dbReference>
<keyword evidence="3" id="KW-1185">Reference proteome</keyword>
<dbReference type="OrthoDB" id="9807051at2"/>
<reference evidence="2 3" key="1">
    <citation type="submission" date="2019-04" db="EMBL/GenBank/DDBJ databases">
        <title>Microbes associate with the intestines of laboratory mice.</title>
        <authorList>
            <person name="Navarre W."/>
            <person name="Wong E."/>
            <person name="Huang K."/>
            <person name="Tropini C."/>
            <person name="Ng K."/>
            <person name="Yu B."/>
        </authorList>
    </citation>
    <scope>NUCLEOTIDE SEQUENCE [LARGE SCALE GENOMIC DNA]</scope>
    <source>
        <strain evidence="2 3">NM07_P-09</strain>
    </source>
</reference>
<dbReference type="Proteomes" id="UP000310263">
    <property type="component" value="Unassembled WGS sequence"/>
</dbReference>
<dbReference type="SUPFAM" id="SSF51569">
    <property type="entry name" value="Aldolase"/>
    <property type="match status" value="1"/>
</dbReference>